<dbReference type="PROSITE" id="PS00137">
    <property type="entry name" value="SUBTILASE_HIS"/>
    <property type="match status" value="1"/>
</dbReference>
<evidence type="ECO:0000256" key="8">
    <source>
        <dbReference type="SAM" id="SignalP"/>
    </source>
</evidence>
<keyword evidence="7" id="KW-0812">Transmembrane</keyword>
<keyword evidence="7" id="KW-1133">Transmembrane helix</keyword>
<dbReference type="SUPFAM" id="SSF52743">
    <property type="entry name" value="Subtilisin-like"/>
    <property type="match status" value="1"/>
</dbReference>
<evidence type="ECO:0000256" key="2">
    <source>
        <dbReference type="ARBA" id="ARBA00022670"/>
    </source>
</evidence>
<keyword evidence="4 5" id="KW-0720">Serine protease</keyword>
<dbReference type="InterPro" id="IPR050131">
    <property type="entry name" value="Peptidase_S8_subtilisin-like"/>
</dbReference>
<keyword evidence="8" id="KW-0732">Signal</keyword>
<dbReference type="Pfam" id="PF00082">
    <property type="entry name" value="Peptidase_S8"/>
    <property type="match status" value="1"/>
</dbReference>
<evidence type="ECO:0000313" key="10">
    <source>
        <dbReference type="EMBL" id="MFB9449170.1"/>
    </source>
</evidence>
<feature type="compositionally biased region" description="Pro residues" evidence="6">
    <location>
        <begin position="390"/>
        <end position="433"/>
    </location>
</feature>
<dbReference type="Gene3D" id="3.40.50.200">
    <property type="entry name" value="Peptidase S8/S53 domain"/>
    <property type="match status" value="1"/>
</dbReference>
<dbReference type="PANTHER" id="PTHR43806">
    <property type="entry name" value="PEPTIDASE S8"/>
    <property type="match status" value="1"/>
</dbReference>
<evidence type="ECO:0000256" key="3">
    <source>
        <dbReference type="ARBA" id="ARBA00022801"/>
    </source>
</evidence>
<keyword evidence="2 5" id="KW-0645">Protease</keyword>
<dbReference type="InterPro" id="IPR036852">
    <property type="entry name" value="Peptidase_S8/S53_dom_sf"/>
</dbReference>
<evidence type="ECO:0000256" key="7">
    <source>
        <dbReference type="SAM" id="Phobius"/>
    </source>
</evidence>
<dbReference type="PRINTS" id="PR00723">
    <property type="entry name" value="SUBTILISIN"/>
</dbReference>
<keyword evidence="7" id="KW-0472">Membrane</keyword>
<evidence type="ECO:0000313" key="11">
    <source>
        <dbReference type="Proteomes" id="UP001589608"/>
    </source>
</evidence>
<evidence type="ECO:0000256" key="4">
    <source>
        <dbReference type="ARBA" id="ARBA00022825"/>
    </source>
</evidence>
<accession>A0ABV5MJW9</accession>
<dbReference type="InterPro" id="IPR000209">
    <property type="entry name" value="Peptidase_S8/S53_dom"/>
</dbReference>
<feature type="region of interest" description="Disordered" evidence="6">
    <location>
        <begin position="387"/>
        <end position="439"/>
    </location>
</feature>
<name>A0ABV5MJW9_9ACTN</name>
<feature type="region of interest" description="Disordered" evidence="6">
    <location>
        <begin position="324"/>
        <end position="348"/>
    </location>
</feature>
<keyword evidence="3 5" id="KW-0378">Hydrolase</keyword>
<sequence>MTRLTVRRTIAATLAVLAGLTGPVLWAGPAQADPVRQYQWYLTPLKFTEVHQITKGAGVVVAVVDTPIFEGHRDLKGQLLQGTSTGGGPANGWGADNPGNAHGTEVASLIVGKGGGDDHLLGIAPAAKILPVANSNGGNGTSITTASGIKWAADHGAKVINLSNGHNGSATDEETEAIRYAIAKDVVVVAGAGNRGEGMDAVISPANIPGVVAVSGVEQGGNFWSGSTYGPETVVAAPGSQMSVAGDSTTFPSGYGLADGTSLSTAIVSGVVALIRSKFPQMNAANVINRLIRTARDNGNPGRDPKFGFGTIQPLAALTADVPAVDTNPLSGPAAGQPGPSSTAVKPSPPALGGHLNVGRLVALIACPVVALGALLAVIIVAARRRNRRPVPPPATAQWPGPPGGVPPPQYQPPPPPPSTGSFRPPPNWPPSDDPGRRQ</sequence>
<dbReference type="InterPro" id="IPR022398">
    <property type="entry name" value="Peptidase_S8_His-AS"/>
</dbReference>
<reference evidence="10 11" key="1">
    <citation type="submission" date="2024-09" db="EMBL/GenBank/DDBJ databases">
        <authorList>
            <person name="Sun Q."/>
            <person name="Mori K."/>
        </authorList>
    </citation>
    <scope>NUCLEOTIDE SEQUENCE [LARGE SCALE GENOMIC DNA]</scope>
    <source>
        <strain evidence="10 11">JCM 3307</strain>
    </source>
</reference>
<dbReference type="PANTHER" id="PTHR43806:SF11">
    <property type="entry name" value="CEREVISIN-RELATED"/>
    <property type="match status" value="1"/>
</dbReference>
<evidence type="ECO:0000256" key="5">
    <source>
        <dbReference type="PROSITE-ProRule" id="PRU01240"/>
    </source>
</evidence>
<evidence type="ECO:0000259" key="9">
    <source>
        <dbReference type="Pfam" id="PF00082"/>
    </source>
</evidence>
<feature type="active site" description="Charge relay system" evidence="5">
    <location>
        <position position="102"/>
    </location>
</feature>
<dbReference type="RefSeq" id="WP_223092836.1">
    <property type="nucleotide sequence ID" value="NZ_CP061913.1"/>
</dbReference>
<feature type="signal peptide" evidence="8">
    <location>
        <begin position="1"/>
        <end position="32"/>
    </location>
</feature>
<feature type="active site" description="Charge relay system" evidence="5">
    <location>
        <position position="65"/>
    </location>
</feature>
<dbReference type="Proteomes" id="UP001589608">
    <property type="component" value="Unassembled WGS sequence"/>
</dbReference>
<evidence type="ECO:0000256" key="6">
    <source>
        <dbReference type="SAM" id="MobiDB-lite"/>
    </source>
</evidence>
<dbReference type="InterPro" id="IPR015500">
    <property type="entry name" value="Peptidase_S8_subtilisin-rel"/>
</dbReference>
<dbReference type="PROSITE" id="PS51892">
    <property type="entry name" value="SUBTILASE"/>
    <property type="match status" value="1"/>
</dbReference>
<comment type="caution">
    <text evidence="10">The sequence shown here is derived from an EMBL/GenBank/DDBJ whole genome shotgun (WGS) entry which is preliminary data.</text>
</comment>
<protein>
    <submittedName>
        <fullName evidence="10">S8 family serine peptidase</fullName>
    </submittedName>
</protein>
<dbReference type="EMBL" id="JBHMCA010000063">
    <property type="protein sequence ID" value="MFB9449170.1"/>
    <property type="molecule type" value="Genomic_DNA"/>
</dbReference>
<feature type="active site" description="Charge relay system" evidence="5">
    <location>
        <position position="262"/>
    </location>
</feature>
<feature type="domain" description="Peptidase S8/S53" evidence="9">
    <location>
        <begin position="56"/>
        <end position="310"/>
    </location>
</feature>
<keyword evidence="11" id="KW-1185">Reference proteome</keyword>
<feature type="chain" id="PRO_5047223583" evidence="8">
    <location>
        <begin position="33"/>
        <end position="439"/>
    </location>
</feature>
<gene>
    <name evidence="10" type="ORF">ACFFTR_39350</name>
</gene>
<comment type="similarity">
    <text evidence="1 5">Belongs to the peptidase S8 family.</text>
</comment>
<proteinExistence type="inferred from homology"/>
<organism evidence="10 11">
    <name type="scientific">Dactylosporangium vinaceum</name>
    <dbReference type="NCBI Taxonomy" id="53362"/>
    <lineage>
        <taxon>Bacteria</taxon>
        <taxon>Bacillati</taxon>
        <taxon>Actinomycetota</taxon>
        <taxon>Actinomycetes</taxon>
        <taxon>Micromonosporales</taxon>
        <taxon>Micromonosporaceae</taxon>
        <taxon>Dactylosporangium</taxon>
    </lineage>
</organism>
<feature type="transmembrane region" description="Helical" evidence="7">
    <location>
        <begin position="361"/>
        <end position="383"/>
    </location>
</feature>
<evidence type="ECO:0000256" key="1">
    <source>
        <dbReference type="ARBA" id="ARBA00011073"/>
    </source>
</evidence>